<organism evidence="1 2">
    <name type="scientific">Rhizophagus clarus</name>
    <dbReference type="NCBI Taxonomy" id="94130"/>
    <lineage>
        <taxon>Eukaryota</taxon>
        <taxon>Fungi</taxon>
        <taxon>Fungi incertae sedis</taxon>
        <taxon>Mucoromycota</taxon>
        <taxon>Glomeromycotina</taxon>
        <taxon>Glomeromycetes</taxon>
        <taxon>Glomerales</taxon>
        <taxon>Glomeraceae</taxon>
        <taxon>Rhizophagus</taxon>
    </lineage>
</organism>
<name>A0A8H3LKZ7_9GLOM</name>
<dbReference type="EMBL" id="BLAL01000165">
    <property type="protein sequence ID" value="GES87283.1"/>
    <property type="molecule type" value="Genomic_DNA"/>
</dbReference>
<dbReference type="Proteomes" id="UP000615446">
    <property type="component" value="Unassembled WGS sequence"/>
</dbReference>
<evidence type="ECO:0000313" key="2">
    <source>
        <dbReference type="Proteomes" id="UP000615446"/>
    </source>
</evidence>
<dbReference type="OrthoDB" id="6776034at2759"/>
<comment type="caution">
    <text evidence="1">The sequence shown here is derived from an EMBL/GenBank/DDBJ whole genome shotgun (WGS) entry which is preliminary data.</text>
</comment>
<accession>A0A8H3LKZ7</accession>
<proteinExistence type="predicted"/>
<gene>
    <name evidence="1" type="ORF">RCL2_001428900</name>
</gene>
<reference evidence="1" key="1">
    <citation type="submission" date="2019-10" db="EMBL/GenBank/DDBJ databases">
        <title>Conservation and host-specific expression of non-tandemly repeated heterogenous ribosome RNA gene in arbuscular mycorrhizal fungi.</title>
        <authorList>
            <person name="Maeda T."/>
            <person name="Kobayashi Y."/>
            <person name="Nakagawa T."/>
            <person name="Ezawa T."/>
            <person name="Yamaguchi K."/>
            <person name="Bino T."/>
            <person name="Nishimoto Y."/>
            <person name="Shigenobu S."/>
            <person name="Kawaguchi M."/>
        </authorList>
    </citation>
    <scope>NUCLEOTIDE SEQUENCE</scope>
    <source>
        <strain evidence="1">HR1</strain>
    </source>
</reference>
<dbReference type="AlphaFoldDB" id="A0A8H3LKZ7"/>
<sequence length="160" mass="18299">MNMDTNQHNINIDFSSCPINNNKDLLILNNINDLPPDYYPPYSTNDNNNYTIVYLKIGILNIQWQFQTKLNSISDFFIIHNFSILGLTEIGITQPHIFPSKQLIPIYNPALNNDILHPSGHLTLIKDTNRDPYSDPSSGVGIILTKQFTKHLGKIWLYKG</sequence>
<evidence type="ECO:0000313" key="1">
    <source>
        <dbReference type="EMBL" id="GES87283.1"/>
    </source>
</evidence>
<protein>
    <submittedName>
        <fullName evidence="1">Uncharacterized protein</fullName>
    </submittedName>
</protein>